<proteinExistence type="inferred from homology"/>
<dbReference type="PANTHER" id="PTHR13108:SF9">
    <property type="entry name" value="CONDENSIN COMPLEX SUBUNIT 2"/>
    <property type="match status" value="1"/>
</dbReference>
<dbReference type="GO" id="GO:0000796">
    <property type="term" value="C:condensin complex"/>
    <property type="evidence" value="ECO:0007669"/>
    <property type="project" value="InterPro"/>
</dbReference>
<dbReference type="EMBL" id="BSXW01000449">
    <property type="protein sequence ID" value="GMF22714.1"/>
    <property type="molecule type" value="Genomic_DNA"/>
</dbReference>
<keyword evidence="9" id="KW-0226">DNA condensation</keyword>
<evidence type="ECO:0000256" key="10">
    <source>
        <dbReference type="ARBA" id="ARBA00023306"/>
    </source>
</evidence>
<dbReference type="InterPro" id="IPR022816">
    <property type="entry name" value="Condensin_barren_su2"/>
</dbReference>
<comment type="caution">
    <text evidence="12">The sequence shown here is derived from an EMBL/GenBank/DDBJ whole genome shotgun (WGS) entry which is preliminary data.</text>
</comment>
<evidence type="ECO:0000313" key="12">
    <source>
        <dbReference type="EMBL" id="GMF22714.1"/>
    </source>
</evidence>
<dbReference type="AlphaFoldDB" id="A0A9W6TZT2"/>
<feature type="compositionally biased region" description="Basic and acidic residues" evidence="11">
    <location>
        <begin position="58"/>
        <end position="71"/>
    </location>
</feature>
<dbReference type="PANTHER" id="PTHR13108">
    <property type="entry name" value="CONDENSIN COMPLEX SUBUNIT 2"/>
    <property type="match status" value="1"/>
</dbReference>
<name>A0A9W6TZT2_9STRA</name>
<feature type="compositionally biased region" description="Basic residues" evidence="11">
    <location>
        <begin position="91"/>
        <end position="107"/>
    </location>
</feature>
<comment type="similarity">
    <text evidence="3">Belongs to the CND2 (condensin subunit 2) family.</text>
</comment>
<evidence type="ECO:0000256" key="3">
    <source>
        <dbReference type="ARBA" id="ARBA00009471"/>
    </source>
</evidence>
<keyword evidence="10" id="KW-0131">Cell cycle</keyword>
<evidence type="ECO:0000313" key="13">
    <source>
        <dbReference type="Proteomes" id="UP001165083"/>
    </source>
</evidence>
<organism evidence="12 13">
    <name type="scientific">Phytophthora lilii</name>
    <dbReference type="NCBI Taxonomy" id="2077276"/>
    <lineage>
        <taxon>Eukaryota</taxon>
        <taxon>Sar</taxon>
        <taxon>Stramenopiles</taxon>
        <taxon>Oomycota</taxon>
        <taxon>Peronosporomycetes</taxon>
        <taxon>Peronosporales</taxon>
        <taxon>Peronosporaceae</taxon>
        <taxon>Phytophthora</taxon>
    </lineage>
</organism>
<keyword evidence="7" id="KW-0132">Cell division</keyword>
<evidence type="ECO:0000256" key="2">
    <source>
        <dbReference type="ARBA" id="ARBA00004496"/>
    </source>
</evidence>
<dbReference type="OrthoDB" id="10581655at2759"/>
<evidence type="ECO:0000256" key="9">
    <source>
        <dbReference type="ARBA" id="ARBA00023067"/>
    </source>
</evidence>
<evidence type="ECO:0000256" key="6">
    <source>
        <dbReference type="ARBA" id="ARBA00022490"/>
    </source>
</evidence>
<evidence type="ECO:0000256" key="7">
    <source>
        <dbReference type="ARBA" id="ARBA00022618"/>
    </source>
</evidence>
<accession>A0A9W6TZT2</accession>
<dbReference type="GO" id="GO:0005737">
    <property type="term" value="C:cytoplasm"/>
    <property type="evidence" value="ECO:0007669"/>
    <property type="project" value="UniProtKB-SubCell"/>
</dbReference>
<dbReference type="GO" id="GO:0007076">
    <property type="term" value="P:mitotic chromosome condensation"/>
    <property type="evidence" value="ECO:0007669"/>
    <property type="project" value="InterPro"/>
</dbReference>
<reference evidence="12" key="1">
    <citation type="submission" date="2023-04" db="EMBL/GenBank/DDBJ databases">
        <title>Phytophthora lilii NBRC 32176.</title>
        <authorList>
            <person name="Ichikawa N."/>
            <person name="Sato H."/>
            <person name="Tonouchi N."/>
        </authorList>
    </citation>
    <scope>NUCLEOTIDE SEQUENCE</scope>
    <source>
        <strain evidence="12">NBRC 32176</strain>
    </source>
</reference>
<keyword evidence="5" id="KW-0158">Chromosome</keyword>
<dbReference type="Proteomes" id="UP001165083">
    <property type="component" value="Unassembled WGS sequence"/>
</dbReference>
<evidence type="ECO:0000256" key="11">
    <source>
        <dbReference type="SAM" id="MobiDB-lite"/>
    </source>
</evidence>
<gene>
    <name evidence="12" type="ORF">Plil01_000910200</name>
</gene>
<keyword evidence="13" id="KW-1185">Reference proteome</keyword>
<dbReference type="GO" id="GO:0051301">
    <property type="term" value="P:cell division"/>
    <property type="evidence" value="ECO:0007669"/>
    <property type="project" value="UniProtKB-KW"/>
</dbReference>
<dbReference type="GO" id="GO:0003682">
    <property type="term" value="F:chromatin binding"/>
    <property type="evidence" value="ECO:0007669"/>
    <property type="project" value="TreeGrafter"/>
</dbReference>
<keyword evidence="6" id="KW-0963">Cytoplasm</keyword>
<keyword evidence="8" id="KW-0498">Mitosis</keyword>
<evidence type="ECO:0000256" key="8">
    <source>
        <dbReference type="ARBA" id="ARBA00022776"/>
    </source>
</evidence>
<feature type="region of interest" description="Disordered" evidence="11">
    <location>
        <begin position="33"/>
        <end position="127"/>
    </location>
</feature>
<comment type="subcellular location">
    <subcellularLocation>
        <location evidence="1">Chromosome</location>
    </subcellularLocation>
    <subcellularLocation>
        <location evidence="2">Cytoplasm</location>
    </subcellularLocation>
</comment>
<evidence type="ECO:0000256" key="5">
    <source>
        <dbReference type="ARBA" id="ARBA00022454"/>
    </source>
</evidence>
<sequence length="202" mass="22754">MATRFFKSTFYKSSLILGESGAKIQSVRCVTSMATGGEAKSDDSDVEQYELTEDEDEAPKAPERERGRDAQRATGKRKRSLSQNDEEEIARRRRKRRSLAFQQRRRSLTPSERKAGAAGGAAAAPAHSKQYISDMYSTIIKMSSENVGGREEEKRGKWRTEKCVFIVVAGAFVQKINVKNSWSLHLIDHMEDILDSSKYVVL</sequence>
<evidence type="ECO:0000256" key="4">
    <source>
        <dbReference type="ARBA" id="ARBA00016065"/>
    </source>
</evidence>
<feature type="compositionally biased region" description="Acidic residues" evidence="11">
    <location>
        <begin position="44"/>
        <end position="57"/>
    </location>
</feature>
<evidence type="ECO:0000256" key="1">
    <source>
        <dbReference type="ARBA" id="ARBA00004286"/>
    </source>
</evidence>
<protein>
    <recommendedName>
        <fullName evidence="4">Condensin complex subunit 2</fullName>
    </recommendedName>
</protein>